<gene>
    <name evidence="1" type="ORF">S01H4_02045</name>
</gene>
<dbReference type="Pfam" id="PF03415">
    <property type="entry name" value="Peptidase_C11"/>
    <property type="match status" value="1"/>
</dbReference>
<evidence type="ECO:0000313" key="1">
    <source>
        <dbReference type="EMBL" id="GAG72110.1"/>
    </source>
</evidence>
<dbReference type="InterPro" id="IPR005077">
    <property type="entry name" value="Peptidase_C11"/>
</dbReference>
<dbReference type="PANTHER" id="PTHR37835">
    <property type="entry name" value="ALPHA-CLOSTRIPAIN"/>
    <property type="match status" value="1"/>
</dbReference>
<proteinExistence type="predicted"/>
<dbReference type="EMBL" id="BART01000419">
    <property type="protein sequence ID" value="GAG72110.1"/>
    <property type="molecule type" value="Genomic_DNA"/>
</dbReference>
<comment type="caution">
    <text evidence="1">The sequence shown here is derived from an EMBL/GenBank/DDBJ whole genome shotgun (WGS) entry which is preliminary data.</text>
</comment>
<protein>
    <recommendedName>
        <fullName evidence="2">Clostripain</fullName>
    </recommendedName>
</protein>
<evidence type="ECO:0008006" key="2">
    <source>
        <dbReference type="Google" id="ProtNLM"/>
    </source>
</evidence>
<sequence>MKYKHAIIFILIILSISLSGCFLFPPINNTVEWTVMVYLAADNDLESAGINDINEMEMVGSSSDVNIVVQADRIPGYDNSNGDWTTTRRYYITQDFDPVQINSQLKSDLGELNMGDSQTLVDFASWAVTNYPAKKYLLVIWNHGGGFRSPAYTAKDIAWDNTSGGDRITMPELEYALSTISAQMGKNIDIVGMDACLMAMTEVAYQIKDYADILVASEENEPGDGWPYDTILAQLVSNPLMSPVQLAADIVDKYIFSYPSYEVTQSAVDLSYIDALAGQLSGMAFAIMSDTLTPKNIYINAAYSSQYYGDPDFIDLYDFCSKVLIYSYNVQVKSIALSIQQTLISSVVINSNYNGWSVSGSEGLSIYFPWYYGYNYVKYSATNFAQHTFWDEMLLSLGL</sequence>
<dbReference type="Gene3D" id="3.40.50.11970">
    <property type="match status" value="1"/>
</dbReference>
<dbReference type="PANTHER" id="PTHR37835:SF1">
    <property type="entry name" value="ALPHA-CLOSTRIPAIN"/>
    <property type="match status" value="1"/>
</dbReference>
<dbReference type="PROSITE" id="PS51257">
    <property type="entry name" value="PROKAR_LIPOPROTEIN"/>
    <property type="match status" value="1"/>
</dbReference>
<organism evidence="1">
    <name type="scientific">marine sediment metagenome</name>
    <dbReference type="NCBI Taxonomy" id="412755"/>
    <lineage>
        <taxon>unclassified sequences</taxon>
        <taxon>metagenomes</taxon>
        <taxon>ecological metagenomes</taxon>
    </lineage>
</organism>
<name>X0ZQX5_9ZZZZ</name>
<reference evidence="1" key="1">
    <citation type="journal article" date="2014" name="Front. Microbiol.">
        <title>High frequency of phylogenetically diverse reductive dehalogenase-homologous genes in deep subseafloor sedimentary metagenomes.</title>
        <authorList>
            <person name="Kawai M."/>
            <person name="Futagami T."/>
            <person name="Toyoda A."/>
            <person name="Takaki Y."/>
            <person name="Nishi S."/>
            <person name="Hori S."/>
            <person name="Arai W."/>
            <person name="Tsubouchi T."/>
            <person name="Morono Y."/>
            <person name="Uchiyama I."/>
            <person name="Ito T."/>
            <person name="Fujiyama A."/>
            <person name="Inagaki F."/>
            <person name="Takami H."/>
        </authorList>
    </citation>
    <scope>NUCLEOTIDE SEQUENCE</scope>
    <source>
        <strain evidence="1">Expedition CK06-06</strain>
    </source>
</reference>
<accession>X0ZQX5</accession>
<dbReference type="AlphaFoldDB" id="X0ZQX5"/>